<feature type="compositionally biased region" description="Acidic residues" evidence="3">
    <location>
        <begin position="345"/>
        <end position="362"/>
    </location>
</feature>
<feature type="signal peptide" evidence="4">
    <location>
        <begin position="1"/>
        <end position="23"/>
    </location>
</feature>
<dbReference type="InterPro" id="IPR003367">
    <property type="entry name" value="Thrombospondin_3-like_rpt"/>
</dbReference>
<evidence type="ECO:0000256" key="4">
    <source>
        <dbReference type="SAM" id="SignalP"/>
    </source>
</evidence>
<dbReference type="GO" id="GO:0007155">
    <property type="term" value="P:cell adhesion"/>
    <property type="evidence" value="ECO:0007669"/>
    <property type="project" value="InterPro"/>
</dbReference>
<dbReference type="PROSITE" id="PS51257">
    <property type="entry name" value="PROKAR_LIPOPROTEIN"/>
    <property type="match status" value="1"/>
</dbReference>
<keyword evidence="6" id="KW-1185">Reference proteome</keyword>
<feature type="chain" id="PRO_5012312464" evidence="4">
    <location>
        <begin position="24"/>
        <end position="618"/>
    </location>
</feature>
<dbReference type="Proteomes" id="UP000219193">
    <property type="component" value="Unassembled WGS sequence"/>
</dbReference>
<evidence type="ECO:0000313" key="6">
    <source>
        <dbReference type="Proteomes" id="UP000219193"/>
    </source>
</evidence>
<keyword evidence="2" id="KW-0106">Calcium</keyword>
<feature type="region of interest" description="Disordered" evidence="3">
    <location>
        <begin position="310"/>
        <end position="381"/>
    </location>
</feature>
<evidence type="ECO:0000256" key="3">
    <source>
        <dbReference type="SAM" id="MobiDB-lite"/>
    </source>
</evidence>
<reference evidence="6" key="1">
    <citation type="submission" date="2017-09" db="EMBL/GenBank/DDBJ databases">
        <authorList>
            <person name="Varghese N."/>
            <person name="Submissions S."/>
        </authorList>
    </citation>
    <scope>NUCLEOTIDE SEQUENCE [LARGE SCALE GENOMIC DNA]</scope>
    <source>
        <strain evidence="6">CGMCC 1.12641</strain>
    </source>
</reference>
<dbReference type="InterPro" id="IPR028974">
    <property type="entry name" value="TSP_type-3_rpt"/>
</dbReference>
<organism evidence="5 6">
    <name type="scientific">Salinimicrobium sediminis</name>
    <dbReference type="NCBI Taxonomy" id="1343891"/>
    <lineage>
        <taxon>Bacteria</taxon>
        <taxon>Pseudomonadati</taxon>
        <taxon>Bacteroidota</taxon>
        <taxon>Flavobacteriia</taxon>
        <taxon>Flavobacteriales</taxon>
        <taxon>Flavobacteriaceae</taxon>
        <taxon>Salinimicrobium</taxon>
    </lineage>
</organism>
<dbReference type="Pfam" id="PF02412">
    <property type="entry name" value="TSP_3"/>
    <property type="match status" value="3"/>
</dbReference>
<keyword evidence="1 4" id="KW-0732">Signal</keyword>
<sequence length="618" mass="65847">MKKIKIYLSFIAIFALLFTSCSKDEGSNATDSDKATLSFGAIVADLAAKSTEKQSAIEDMPVCSDDAPAYVEIVLMQGDNEVVGTAADPYRVDLVAGQVFTEEDEALELTPGNYSLNHFSVYDADGDLLWLAPRGGALAAFVDNSLPLAIELGAGVKKYVDVSVLCYDDRDVNLYGYQFFELDINEAFEFCFFANYCTPEGRHFPARYSVDISIDGNTIYEDVVNTTGRNDDGDLFAEALCFALPNLEDYEDNEEYIDYTLTLLDWTEDEDAYGDVEQMVITGSLSRAEIMANFDGDDNVEYEHFRFGCGDDQPVDSDGDGVIDENDNCPNEAGPASNNGCPENGDTDSDGDGVLDGDDDCPDTPSGATVDANGCPIDSDNDGVYDGIDACPNEAGPADNDGCPVEGDADGDGVLDGSDNCPDTPSGAIVDANGCPIDTDGDGIYDGIDACPNENPVVDEDNDGCEDPTTGEGCENLPAACALDTGVSLPADCYYASLDASNNGWVEVNSDAELQLIGGLNGDEPFGDVTVSLSGTVVTVILDGEFADDRITAYGIEVRPNESDVMSSTCWESICNTNVAEGSQLDPISNTFDDFEYSYPIYVKVDIVNCTAPIGTPD</sequence>
<evidence type="ECO:0000313" key="5">
    <source>
        <dbReference type="EMBL" id="SOC80373.1"/>
    </source>
</evidence>
<evidence type="ECO:0000256" key="2">
    <source>
        <dbReference type="ARBA" id="ARBA00022837"/>
    </source>
</evidence>
<dbReference type="AlphaFoldDB" id="A0A285X4U5"/>
<dbReference type="SUPFAM" id="SSF103647">
    <property type="entry name" value="TSP type-3 repeat"/>
    <property type="match status" value="2"/>
</dbReference>
<proteinExistence type="predicted"/>
<feature type="compositionally biased region" description="Acidic residues" evidence="3">
    <location>
        <begin position="313"/>
        <end position="327"/>
    </location>
</feature>
<dbReference type="EMBL" id="OCMF01000002">
    <property type="protein sequence ID" value="SOC80373.1"/>
    <property type="molecule type" value="Genomic_DNA"/>
</dbReference>
<accession>A0A285X4U5</accession>
<dbReference type="GO" id="GO:0005509">
    <property type="term" value="F:calcium ion binding"/>
    <property type="evidence" value="ECO:0007669"/>
    <property type="project" value="InterPro"/>
</dbReference>
<protein>
    <submittedName>
        <fullName evidence="5">Thrombospondin type 3 repeat-containing protein</fullName>
    </submittedName>
</protein>
<dbReference type="Gene3D" id="4.10.1080.10">
    <property type="entry name" value="TSP type-3 repeat"/>
    <property type="match status" value="2"/>
</dbReference>
<evidence type="ECO:0000256" key="1">
    <source>
        <dbReference type="ARBA" id="ARBA00022729"/>
    </source>
</evidence>
<name>A0A285X4U5_9FLAO</name>
<gene>
    <name evidence="5" type="ORF">SAMN06296241_1922</name>
</gene>
<dbReference type="PANTHER" id="PTHR10199">
    <property type="entry name" value="THROMBOSPONDIN"/>
    <property type="match status" value="1"/>
</dbReference>
<dbReference type="RefSeq" id="WP_317042525.1">
    <property type="nucleotide sequence ID" value="NZ_OCMF01000002.1"/>
</dbReference>